<accession>A0A5C4MU53</accession>
<dbReference type="Pfam" id="PF01814">
    <property type="entry name" value="Hemerythrin"/>
    <property type="match status" value="1"/>
</dbReference>
<sequence length="159" mass="17897">MPQSRSIASTEPAGLLADLDACFAEQDSLCRSLEELADSLPERLNTLGAVLLVGRLSALLRRAHHLEETQVFPILASAPVRMHGDLRPILNRLRAEHTENEDYALDLEDTLAEYWARPVARADAERLGYLLRGLFISLRRHVAQDRDWVRPLLRELGAP</sequence>
<dbReference type="RefSeq" id="WP_139076765.1">
    <property type="nucleotide sequence ID" value="NZ_VDFU01000010.1"/>
</dbReference>
<organism evidence="2 3">
    <name type="scientific">Rubellimicrobium rubrum</name>
    <dbReference type="NCBI Taxonomy" id="2585369"/>
    <lineage>
        <taxon>Bacteria</taxon>
        <taxon>Pseudomonadati</taxon>
        <taxon>Pseudomonadota</taxon>
        <taxon>Alphaproteobacteria</taxon>
        <taxon>Rhodobacterales</taxon>
        <taxon>Roseobacteraceae</taxon>
        <taxon>Rubellimicrobium</taxon>
    </lineage>
</organism>
<dbReference type="AlphaFoldDB" id="A0A5C4MU53"/>
<dbReference type="Gene3D" id="1.20.120.520">
    <property type="entry name" value="nmb1532 protein domain like"/>
    <property type="match status" value="1"/>
</dbReference>
<feature type="domain" description="Hemerythrin-like" evidence="1">
    <location>
        <begin position="27"/>
        <end position="152"/>
    </location>
</feature>
<proteinExistence type="predicted"/>
<gene>
    <name evidence="2" type="ORF">FHG66_10805</name>
</gene>
<evidence type="ECO:0000313" key="3">
    <source>
        <dbReference type="Proteomes" id="UP000305887"/>
    </source>
</evidence>
<dbReference type="Proteomes" id="UP000305887">
    <property type="component" value="Unassembled WGS sequence"/>
</dbReference>
<dbReference type="OrthoDB" id="8282715at2"/>
<dbReference type="InterPro" id="IPR012312">
    <property type="entry name" value="Hemerythrin-like"/>
</dbReference>
<evidence type="ECO:0000259" key="1">
    <source>
        <dbReference type="Pfam" id="PF01814"/>
    </source>
</evidence>
<dbReference type="EMBL" id="VDFU01000010">
    <property type="protein sequence ID" value="TNC49596.1"/>
    <property type="molecule type" value="Genomic_DNA"/>
</dbReference>
<name>A0A5C4MU53_9RHOB</name>
<protein>
    <submittedName>
        <fullName evidence="2">Hemerythrin domain-containing protein</fullName>
    </submittedName>
</protein>
<reference evidence="2 3" key="1">
    <citation type="submission" date="2019-06" db="EMBL/GenBank/DDBJ databases">
        <title>YIM 131921 draft genome.</title>
        <authorList>
            <person name="Jiang L."/>
        </authorList>
    </citation>
    <scope>NUCLEOTIDE SEQUENCE [LARGE SCALE GENOMIC DNA]</scope>
    <source>
        <strain evidence="2 3">YIM 131921</strain>
    </source>
</reference>
<evidence type="ECO:0000313" key="2">
    <source>
        <dbReference type="EMBL" id="TNC49596.1"/>
    </source>
</evidence>
<comment type="caution">
    <text evidence="2">The sequence shown here is derived from an EMBL/GenBank/DDBJ whole genome shotgun (WGS) entry which is preliminary data.</text>
</comment>
<keyword evidence="3" id="KW-1185">Reference proteome</keyword>